<feature type="region of interest" description="Disordered" evidence="5">
    <location>
        <begin position="377"/>
        <end position="480"/>
    </location>
</feature>
<keyword evidence="8" id="KW-1185">Reference proteome</keyword>
<evidence type="ECO:0000313" key="7">
    <source>
        <dbReference type="EMBL" id="AKT43061.1"/>
    </source>
</evidence>
<evidence type="ECO:0000256" key="5">
    <source>
        <dbReference type="SAM" id="MobiDB-lite"/>
    </source>
</evidence>
<feature type="region of interest" description="Disordered" evidence="5">
    <location>
        <begin position="304"/>
        <end position="343"/>
    </location>
</feature>
<feature type="compositionally biased region" description="Low complexity" evidence="5">
    <location>
        <begin position="403"/>
        <end position="420"/>
    </location>
</feature>
<proteinExistence type="predicted"/>
<dbReference type="PANTHER" id="PTHR43289">
    <property type="entry name" value="MITOGEN-ACTIVATED PROTEIN KINASE KINASE KINASE 20-RELATED"/>
    <property type="match status" value="1"/>
</dbReference>
<dbReference type="GO" id="GO:0004674">
    <property type="term" value="F:protein serine/threonine kinase activity"/>
    <property type="evidence" value="ECO:0007669"/>
    <property type="project" value="TreeGrafter"/>
</dbReference>
<dbReference type="AlphaFoldDB" id="A0A0K1EQF4"/>
<keyword evidence="4" id="KW-0067">ATP-binding</keyword>
<keyword evidence="2" id="KW-0547">Nucleotide-binding</keyword>
<feature type="domain" description="Protein kinase" evidence="6">
    <location>
        <begin position="18"/>
        <end position="284"/>
    </location>
</feature>
<feature type="region of interest" description="Disordered" evidence="5">
    <location>
        <begin position="550"/>
        <end position="605"/>
    </location>
</feature>
<dbReference type="PANTHER" id="PTHR43289:SF6">
    <property type="entry name" value="SERINE_THREONINE-PROTEIN KINASE NEKL-3"/>
    <property type="match status" value="1"/>
</dbReference>
<dbReference type="GO" id="GO:0005524">
    <property type="term" value="F:ATP binding"/>
    <property type="evidence" value="ECO:0007669"/>
    <property type="project" value="UniProtKB-KW"/>
</dbReference>
<name>A0A0K1EQF4_CHOCO</name>
<reference evidence="7 8" key="1">
    <citation type="submission" date="2015-07" db="EMBL/GenBank/DDBJ databases">
        <title>Genome analysis of myxobacterium Chondromyces crocatus Cm c5 reveals a high potential for natural compound synthesis and the genetic basis for the loss of fruiting body formation.</title>
        <authorList>
            <person name="Zaburannyi N."/>
            <person name="Bunk B."/>
            <person name="Maier J."/>
            <person name="Overmann J."/>
            <person name="Mueller R."/>
        </authorList>
    </citation>
    <scope>NUCLEOTIDE SEQUENCE [LARGE SCALE GENOMIC DNA]</scope>
    <source>
        <strain evidence="7 8">Cm c5</strain>
    </source>
</reference>
<dbReference type="PROSITE" id="PS50011">
    <property type="entry name" value="PROTEIN_KINASE_DOM"/>
    <property type="match status" value="1"/>
</dbReference>
<evidence type="ECO:0000313" key="8">
    <source>
        <dbReference type="Proteomes" id="UP000067626"/>
    </source>
</evidence>
<feature type="compositionally biased region" description="Low complexity" evidence="5">
    <location>
        <begin position="434"/>
        <end position="457"/>
    </location>
</feature>
<evidence type="ECO:0000256" key="1">
    <source>
        <dbReference type="ARBA" id="ARBA00022679"/>
    </source>
</evidence>
<keyword evidence="1" id="KW-0808">Transferase</keyword>
<evidence type="ECO:0000256" key="2">
    <source>
        <dbReference type="ARBA" id="ARBA00022741"/>
    </source>
</evidence>
<evidence type="ECO:0000259" key="6">
    <source>
        <dbReference type="PROSITE" id="PS50011"/>
    </source>
</evidence>
<evidence type="ECO:0000256" key="4">
    <source>
        <dbReference type="ARBA" id="ARBA00022840"/>
    </source>
</evidence>
<dbReference type="STRING" id="52.CMC5_072880"/>
<dbReference type="PROSITE" id="PS00108">
    <property type="entry name" value="PROTEIN_KINASE_ST"/>
    <property type="match status" value="1"/>
</dbReference>
<evidence type="ECO:0000256" key="3">
    <source>
        <dbReference type="ARBA" id="ARBA00022777"/>
    </source>
</evidence>
<accession>A0A0K1EQF4</accession>
<keyword evidence="3" id="KW-0418">Kinase</keyword>
<dbReference type="OrthoDB" id="5492218at2"/>
<dbReference type="Pfam" id="PF00069">
    <property type="entry name" value="Pkinase"/>
    <property type="match status" value="1"/>
</dbReference>
<dbReference type="InterPro" id="IPR008271">
    <property type="entry name" value="Ser/Thr_kinase_AS"/>
</dbReference>
<dbReference type="KEGG" id="ccro:CMC5_072880"/>
<dbReference type="InterPro" id="IPR000719">
    <property type="entry name" value="Prot_kinase_dom"/>
</dbReference>
<dbReference type="SUPFAM" id="SSF56112">
    <property type="entry name" value="Protein kinase-like (PK-like)"/>
    <property type="match status" value="1"/>
</dbReference>
<dbReference type="EMBL" id="CP012159">
    <property type="protein sequence ID" value="AKT43061.1"/>
    <property type="molecule type" value="Genomic_DNA"/>
</dbReference>
<gene>
    <name evidence="7" type="ORF">CMC5_072880</name>
</gene>
<dbReference type="Proteomes" id="UP000067626">
    <property type="component" value="Chromosome"/>
</dbReference>
<feature type="compositionally biased region" description="Polar residues" evidence="5">
    <location>
        <begin position="581"/>
        <end position="591"/>
    </location>
</feature>
<sequence length="630" mass="66657">MTRGKSQPPPPELIAGRYRVESRIGAGAIGVVLLATDEVTRTRVAVKKFDPARLQSPRAAERLLRNARAAKTLKGEHVAHVLDCGELEDGAPFVVTEYLEGCDLRAYVDRRGPMGPRETVKYLLQACEAVAEAHAAGIVHRDLKPQNLFLTFSDAGQSSIKVLDFGTHAVACGAEGEGALGSPSMRDSLLYMAPEQLRSGGKVDERADLWALGGLGYLLLCAKGPFDAEEPLEIVAKVLDAPPPPLPSELKAGGLEKVLQRCLEKVPEQRHANIAELALALSRFGAERARRAAEKVWEIRQVPSASPASLRSGADGLPEIPDLDPLPDVAPFSGVSPSQRGAAYGHDIHDEATHEEAPSSGLLASIAADLGVEDVSRITGRPPPVSVGGSARASVPPASLRDSLPPASRQSAPPASLRSSVPPASRRGMPPGEAARAPAQPSSRPPAASVRPPAASVRPREGHAPQPWGASSTPPPGARTRTRRMLEIGGVSLLAVGLLSIWLVKGRILVFTDGGTSASARTGIAAHTIQVMRVWVAKRAGAPEVLPAASSKPARLAPTGPVEPLPPVQTEPLGGTEPLPQGNSAAPSATGLTPPPGGWEYPPELIYEEVERERRRQRELEEAERRRKER</sequence>
<dbReference type="InterPro" id="IPR011009">
    <property type="entry name" value="Kinase-like_dom_sf"/>
</dbReference>
<dbReference type="RefSeq" id="WP_050434591.1">
    <property type="nucleotide sequence ID" value="NZ_CP012159.1"/>
</dbReference>
<dbReference type="SMART" id="SM00220">
    <property type="entry name" value="S_TKc"/>
    <property type="match status" value="1"/>
</dbReference>
<organism evidence="7 8">
    <name type="scientific">Chondromyces crocatus</name>
    <dbReference type="NCBI Taxonomy" id="52"/>
    <lineage>
        <taxon>Bacteria</taxon>
        <taxon>Pseudomonadati</taxon>
        <taxon>Myxococcota</taxon>
        <taxon>Polyangia</taxon>
        <taxon>Polyangiales</taxon>
        <taxon>Polyangiaceae</taxon>
        <taxon>Chondromyces</taxon>
    </lineage>
</organism>
<dbReference type="PATRIC" id="fig|52.7.peg.8007"/>
<dbReference type="Gene3D" id="1.10.510.10">
    <property type="entry name" value="Transferase(Phosphotransferase) domain 1"/>
    <property type="match status" value="1"/>
</dbReference>
<dbReference type="CDD" id="cd14014">
    <property type="entry name" value="STKc_PknB_like"/>
    <property type="match status" value="1"/>
</dbReference>
<protein>
    <recommendedName>
        <fullName evidence="6">Protein kinase domain-containing protein</fullName>
    </recommendedName>
</protein>